<evidence type="ECO:0000313" key="4">
    <source>
        <dbReference type="EMBL" id="TXF12371.1"/>
    </source>
</evidence>
<dbReference type="AlphaFoldDB" id="A0A5C7EMF7"/>
<dbReference type="Pfam" id="PF13369">
    <property type="entry name" value="Transglut_core2"/>
    <property type="match status" value="1"/>
</dbReference>
<dbReference type="EMBL" id="VPFL01000006">
    <property type="protein sequence ID" value="TXF12371.1"/>
    <property type="molecule type" value="Genomic_DNA"/>
</dbReference>
<evidence type="ECO:0000313" key="5">
    <source>
        <dbReference type="Proteomes" id="UP000321201"/>
    </source>
</evidence>
<evidence type="ECO:0000259" key="3">
    <source>
        <dbReference type="Pfam" id="PF13369"/>
    </source>
</evidence>
<dbReference type="PANTHER" id="PTHR31350">
    <property type="entry name" value="SI:DKEY-261L7.2"/>
    <property type="match status" value="1"/>
</dbReference>
<feature type="domain" description="Protein SirB1 N-terminal" evidence="3">
    <location>
        <begin position="42"/>
        <end position="196"/>
    </location>
</feature>
<feature type="repeat" description="TPR" evidence="2">
    <location>
        <begin position="192"/>
        <end position="225"/>
    </location>
</feature>
<accession>A0A5C7EMF7</accession>
<dbReference type="Proteomes" id="UP000321201">
    <property type="component" value="Unassembled WGS sequence"/>
</dbReference>
<dbReference type="Pfam" id="PF13371">
    <property type="entry name" value="TPR_9"/>
    <property type="match status" value="1"/>
</dbReference>
<dbReference type="PROSITE" id="PS50005">
    <property type="entry name" value="TPR"/>
    <property type="match status" value="1"/>
</dbReference>
<name>A0A5C7EMF7_9PROT</name>
<dbReference type="InterPro" id="IPR011990">
    <property type="entry name" value="TPR-like_helical_dom_sf"/>
</dbReference>
<dbReference type="Gene3D" id="1.25.40.10">
    <property type="entry name" value="Tetratricopeptide repeat domain"/>
    <property type="match status" value="1"/>
</dbReference>
<dbReference type="OrthoDB" id="232498at2"/>
<gene>
    <name evidence="4" type="ORF">FR698_05790</name>
</gene>
<comment type="similarity">
    <text evidence="1">Belongs to the UPF0162 family.</text>
</comment>
<dbReference type="RefSeq" id="WP_147799239.1">
    <property type="nucleotide sequence ID" value="NZ_VPFL01000006.1"/>
</dbReference>
<keyword evidence="2" id="KW-0802">TPR repeat</keyword>
<sequence length="280" mass="31349">MESVAFRRLEALLARGDDGYSLAEGALTVALEEYPDLEIPAWLARLDAMGRELQQELPADLGVEDALMALNSFLFERYGFHGNSQDYYDPRNSFIHEVLQRRVGIPITLSIVYIEVGRRIGLPLEGISFPGHFLVGCPLSGGKVVVDAYASGTVLDREDLESRLAGLYGQRVLERIDVTDLLEAATKRDILARLLRNLKVIYLQRQDLPRALSAIQRLLLIQPDAHLELRDRGLVYAQLECFRGALDDLNRYLAQAPEASDADQIRARVVDLQARVSGYN</sequence>
<dbReference type="PANTHER" id="PTHR31350:SF21">
    <property type="entry name" value="F-BOX ONLY PROTEIN 21"/>
    <property type="match status" value="1"/>
</dbReference>
<organism evidence="4 5">
    <name type="scientific">Pelomicrobium methylotrophicum</name>
    <dbReference type="NCBI Taxonomy" id="2602750"/>
    <lineage>
        <taxon>Bacteria</taxon>
        <taxon>Pseudomonadati</taxon>
        <taxon>Pseudomonadota</taxon>
        <taxon>Hydrogenophilia</taxon>
        <taxon>Hydrogenophilia incertae sedis</taxon>
        <taxon>Pelomicrobium</taxon>
    </lineage>
</organism>
<dbReference type="InParanoid" id="A0A5C7EMF7"/>
<dbReference type="SUPFAM" id="SSF48452">
    <property type="entry name" value="TPR-like"/>
    <property type="match status" value="1"/>
</dbReference>
<comment type="caution">
    <text evidence="4">The sequence shown here is derived from an EMBL/GenBank/DDBJ whole genome shotgun (WGS) entry which is preliminary data.</text>
</comment>
<evidence type="ECO:0000256" key="2">
    <source>
        <dbReference type="PROSITE-ProRule" id="PRU00339"/>
    </source>
</evidence>
<reference evidence="4 5" key="1">
    <citation type="submission" date="2019-08" db="EMBL/GenBank/DDBJ databases">
        <title>Pelomicrobium methylotrophicum gen. nov., sp. nov. a moderately thermophilic, facultatively anaerobic, lithoautotrophic and methylotrophic bacterium isolated from a terrestrial mud volcano.</title>
        <authorList>
            <person name="Slobodkina G.B."/>
            <person name="Merkel A.Y."/>
            <person name="Slobodkin A.I."/>
        </authorList>
    </citation>
    <scope>NUCLEOTIDE SEQUENCE [LARGE SCALE GENOMIC DNA]</scope>
    <source>
        <strain evidence="4 5">SM250</strain>
    </source>
</reference>
<keyword evidence="5" id="KW-1185">Reference proteome</keyword>
<dbReference type="FunCoup" id="A0A5C7EMF7">
    <property type="interactions" value="13"/>
</dbReference>
<protein>
    <submittedName>
        <fullName evidence="4">Tetratricopeptide repeat protein</fullName>
    </submittedName>
</protein>
<proteinExistence type="inferred from homology"/>
<dbReference type="InterPro" id="IPR019734">
    <property type="entry name" value="TPR_rpt"/>
</dbReference>
<dbReference type="InterPro" id="IPR032698">
    <property type="entry name" value="SirB1_N"/>
</dbReference>
<evidence type="ECO:0000256" key="1">
    <source>
        <dbReference type="ARBA" id="ARBA00007100"/>
    </source>
</evidence>